<dbReference type="Pfam" id="PF03466">
    <property type="entry name" value="LysR_substrate"/>
    <property type="match status" value="1"/>
</dbReference>
<evidence type="ECO:0000313" key="6">
    <source>
        <dbReference type="EMBL" id="MBN7821271.1"/>
    </source>
</evidence>
<dbReference type="Pfam" id="PF00126">
    <property type="entry name" value="HTH_1"/>
    <property type="match status" value="1"/>
</dbReference>
<dbReference type="RefSeq" id="WP_206595220.1">
    <property type="nucleotide sequence ID" value="NZ_JAFKCS010000016.1"/>
</dbReference>
<organism evidence="6 7">
    <name type="scientific">Bowmanella yangjiangensis</name>
    <dbReference type="NCBI Taxonomy" id="2811230"/>
    <lineage>
        <taxon>Bacteria</taxon>
        <taxon>Pseudomonadati</taxon>
        <taxon>Pseudomonadota</taxon>
        <taxon>Gammaproteobacteria</taxon>
        <taxon>Alteromonadales</taxon>
        <taxon>Alteromonadaceae</taxon>
        <taxon>Bowmanella</taxon>
    </lineage>
</organism>
<keyword evidence="4" id="KW-0804">Transcription</keyword>
<proteinExistence type="inferred from homology"/>
<dbReference type="EMBL" id="JAFKCS010000016">
    <property type="protein sequence ID" value="MBN7821271.1"/>
    <property type="molecule type" value="Genomic_DNA"/>
</dbReference>
<dbReference type="Proteomes" id="UP000663992">
    <property type="component" value="Unassembled WGS sequence"/>
</dbReference>
<dbReference type="PROSITE" id="PS50931">
    <property type="entry name" value="HTH_LYSR"/>
    <property type="match status" value="1"/>
</dbReference>
<comment type="caution">
    <text evidence="6">The sequence shown here is derived from an EMBL/GenBank/DDBJ whole genome shotgun (WGS) entry which is preliminary data.</text>
</comment>
<dbReference type="SUPFAM" id="SSF53850">
    <property type="entry name" value="Periplasmic binding protein-like II"/>
    <property type="match status" value="1"/>
</dbReference>
<feature type="domain" description="HTH lysR-type" evidence="5">
    <location>
        <begin position="4"/>
        <end position="61"/>
    </location>
</feature>
<name>A0ABS3CVX4_9ALTE</name>
<gene>
    <name evidence="6" type="ORF">J0A65_15465</name>
</gene>
<evidence type="ECO:0000256" key="2">
    <source>
        <dbReference type="ARBA" id="ARBA00023015"/>
    </source>
</evidence>
<evidence type="ECO:0000256" key="1">
    <source>
        <dbReference type="ARBA" id="ARBA00009437"/>
    </source>
</evidence>
<evidence type="ECO:0000259" key="5">
    <source>
        <dbReference type="PROSITE" id="PS50931"/>
    </source>
</evidence>
<dbReference type="InterPro" id="IPR036390">
    <property type="entry name" value="WH_DNA-bd_sf"/>
</dbReference>
<dbReference type="SUPFAM" id="SSF46785">
    <property type="entry name" value="Winged helix' DNA-binding domain"/>
    <property type="match status" value="1"/>
</dbReference>
<dbReference type="PANTHER" id="PTHR30126">
    <property type="entry name" value="HTH-TYPE TRANSCRIPTIONAL REGULATOR"/>
    <property type="match status" value="1"/>
</dbReference>
<sequence>MSKISLEQWKMFVAVVEGGGFAQAGELLFKTQPAISHGVRKIEQLLGKSLFDIQGRKAVLTPFGATLLPQAKHLVSQANDLENQAMSFTQPARHISLAVDVLLPSDKWLGALNRALERFPRTQVKVQHSSLSRAAELLEDGQVELAIASRLPGHTLSHPLTDIKLVAVAASSHPLAKEASLNIEALTPYRQIVISDMGLRSNTNSGWLGSDLRLSVQDIPSASAAVKSGLGFAWLPEWAITAPLAQGVMQKLALTDGASRHVSLQLGYYPNVKNDELLMALRDALLST</sequence>
<evidence type="ECO:0000256" key="3">
    <source>
        <dbReference type="ARBA" id="ARBA00023125"/>
    </source>
</evidence>
<dbReference type="Gene3D" id="3.40.190.290">
    <property type="match status" value="1"/>
</dbReference>
<dbReference type="Gene3D" id="1.10.10.10">
    <property type="entry name" value="Winged helix-like DNA-binding domain superfamily/Winged helix DNA-binding domain"/>
    <property type="match status" value="1"/>
</dbReference>
<keyword evidence="7" id="KW-1185">Reference proteome</keyword>
<evidence type="ECO:0000256" key="4">
    <source>
        <dbReference type="ARBA" id="ARBA00023163"/>
    </source>
</evidence>
<dbReference type="InterPro" id="IPR036388">
    <property type="entry name" value="WH-like_DNA-bd_sf"/>
</dbReference>
<accession>A0ABS3CVX4</accession>
<comment type="similarity">
    <text evidence="1">Belongs to the LysR transcriptional regulatory family.</text>
</comment>
<dbReference type="PANTHER" id="PTHR30126:SF88">
    <property type="entry name" value="TRANSCRIPTIONAL REGULATOR-RELATED"/>
    <property type="match status" value="1"/>
</dbReference>
<protein>
    <submittedName>
        <fullName evidence="6">LysR family transcriptional regulator</fullName>
    </submittedName>
</protein>
<keyword evidence="3" id="KW-0238">DNA-binding</keyword>
<reference evidence="6 7" key="1">
    <citation type="submission" date="2021-03" db="EMBL/GenBank/DDBJ databases">
        <title>novel species isolated from a fishpond in China.</title>
        <authorList>
            <person name="Lu H."/>
            <person name="Cai Z."/>
        </authorList>
    </citation>
    <scope>NUCLEOTIDE SEQUENCE [LARGE SCALE GENOMIC DNA]</scope>
    <source>
        <strain evidence="6 7">Y57</strain>
    </source>
</reference>
<evidence type="ECO:0000313" key="7">
    <source>
        <dbReference type="Proteomes" id="UP000663992"/>
    </source>
</evidence>
<dbReference type="InterPro" id="IPR005119">
    <property type="entry name" value="LysR_subst-bd"/>
</dbReference>
<dbReference type="InterPro" id="IPR000847">
    <property type="entry name" value="LysR_HTH_N"/>
</dbReference>
<keyword evidence="2" id="KW-0805">Transcription regulation</keyword>